<evidence type="ECO:0000313" key="3">
    <source>
        <dbReference type="EMBL" id="CAB4194877.1"/>
    </source>
</evidence>
<keyword evidence="1" id="KW-0812">Transmembrane</keyword>
<organism evidence="4">
    <name type="scientific">uncultured Caudovirales phage</name>
    <dbReference type="NCBI Taxonomy" id="2100421"/>
    <lineage>
        <taxon>Viruses</taxon>
        <taxon>Duplodnaviria</taxon>
        <taxon>Heunggongvirae</taxon>
        <taxon>Uroviricota</taxon>
        <taxon>Caudoviricetes</taxon>
        <taxon>Peduoviridae</taxon>
        <taxon>Maltschvirus</taxon>
        <taxon>Maltschvirus maltsch</taxon>
    </lineage>
</organism>
<accession>A0A6J5S7U5</accession>
<gene>
    <name evidence="2" type="ORF">UFOVP1057_15</name>
    <name evidence="3" type="ORF">UFOVP1273_15</name>
    <name evidence="4" type="ORF">UFOVP1398_4</name>
    <name evidence="5" type="ORF">UFOVP1508_15</name>
</gene>
<dbReference type="EMBL" id="LR797020">
    <property type="protein sequence ID" value="CAB4180961.1"/>
    <property type="molecule type" value="Genomic_DNA"/>
</dbReference>
<keyword evidence="1" id="KW-1133">Transmembrane helix</keyword>
<evidence type="ECO:0000313" key="5">
    <source>
        <dbReference type="EMBL" id="CAB5225862.1"/>
    </source>
</evidence>
<keyword evidence="1" id="KW-0472">Membrane</keyword>
<evidence type="ECO:0000313" key="4">
    <source>
        <dbReference type="EMBL" id="CAB4204575.1"/>
    </source>
</evidence>
<feature type="transmembrane region" description="Helical" evidence="1">
    <location>
        <begin position="7"/>
        <end position="33"/>
    </location>
</feature>
<protein>
    <submittedName>
        <fullName evidence="4">Uncharacterized protein</fullName>
    </submittedName>
</protein>
<proteinExistence type="predicted"/>
<dbReference type="EMBL" id="LR797229">
    <property type="protein sequence ID" value="CAB4194877.1"/>
    <property type="molecule type" value="Genomic_DNA"/>
</dbReference>
<dbReference type="EMBL" id="LR798357">
    <property type="protein sequence ID" value="CAB5225862.1"/>
    <property type="molecule type" value="Genomic_DNA"/>
</dbReference>
<evidence type="ECO:0000313" key="2">
    <source>
        <dbReference type="EMBL" id="CAB4180961.1"/>
    </source>
</evidence>
<reference evidence="4" key="1">
    <citation type="submission" date="2020-05" db="EMBL/GenBank/DDBJ databases">
        <authorList>
            <person name="Chiriac C."/>
            <person name="Salcher M."/>
            <person name="Ghai R."/>
            <person name="Kavagutti S V."/>
        </authorList>
    </citation>
    <scope>NUCLEOTIDE SEQUENCE</scope>
</reference>
<sequence length="37" mass="3919">MRTLNRLAFEISGVIIVAAITYTLAAPLCAWLAGAVQ</sequence>
<name>A0A6J5S7U5_9CAUD</name>
<evidence type="ECO:0000256" key="1">
    <source>
        <dbReference type="SAM" id="Phobius"/>
    </source>
</evidence>
<dbReference type="EMBL" id="LR797348">
    <property type="protein sequence ID" value="CAB4204575.1"/>
    <property type="molecule type" value="Genomic_DNA"/>
</dbReference>